<evidence type="ECO:0000313" key="1">
    <source>
        <dbReference type="EMBL" id="KAG0259998.1"/>
    </source>
</evidence>
<organism evidence="1 2">
    <name type="scientific">Actinomortierella ambigua</name>
    <dbReference type="NCBI Taxonomy" id="1343610"/>
    <lineage>
        <taxon>Eukaryota</taxon>
        <taxon>Fungi</taxon>
        <taxon>Fungi incertae sedis</taxon>
        <taxon>Mucoromycota</taxon>
        <taxon>Mortierellomycotina</taxon>
        <taxon>Mortierellomycetes</taxon>
        <taxon>Mortierellales</taxon>
        <taxon>Mortierellaceae</taxon>
        <taxon>Actinomortierella</taxon>
    </lineage>
</organism>
<dbReference type="AlphaFoldDB" id="A0A9P6Q6G6"/>
<comment type="caution">
    <text evidence="1">The sequence shown here is derived from an EMBL/GenBank/DDBJ whole genome shotgun (WGS) entry which is preliminary data.</text>
</comment>
<reference evidence="1" key="1">
    <citation type="journal article" date="2020" name="Fungal Divers.">
        <title>Resolving the Mortierellaceae phylogeny through synthesis of multi-gene phylogenetics and phylogenomics.</title>
        <authorList>
            <person name="Vandepol N."/>
            <person name="Liber J."/>
            <person name="Desiro A."/>
            <person name="Na H."/>
            <person name="Kennedy M."/>
            <person name="Barry K."/>
            <person name="Grigoriev I.V."/>
            <person name="Miller A.N."/>
            <person name="O'Donnell K."/>
            <person name="Stajich J.E."/>
            <person name="Bonito G."/>
        </authorList>
    </citation>
    <scope>NUCLEOTIDE SEQUENCE</scope>
    <source>
        <strain evidence="1">BC1065</strain>
    </source>
</reference>
<dbReference type="Proteomes" id="UP000807716">
    <property type="component" value="Unassembled WGS sequence"/>
</dbReference>
<dbReference type="OrthoDB" id="2414494at2759"/>
<proteinExistence type="predicted"/>
<dbReference type="EMBL" id="JAAAJB010000263">
    <property type="protein sequence ID" value="KAG0259998.1"/>
    <property type="molecule type" value="Genomic_DNA"/>
</dbReference>
<keyword evidence="2" id="KW-1185">Reference proteome</keyword>
<name>A0A9P6Q6G6_9FUNG</name>
<accession>A0A9P6Q6G6</accession>
<gene>
    <name evidence="1" type="ORF">DFQ27_003773</name>
</gene>
<protein>
    <submittedName>
        <fullName evidence="1">Uncharacterized protein</fullName>
    </submittedName>
</protein>
<evidence type="ECO:0000313" key="2">
    <source>
        <dbReference type="Proteomes" id="UP000807716"/>
    </source>
</evidence>
<sequence length="90" mass="9773">FYLPRSASFVNNDPHKSRLSVTFYETGNCGGKWSRASGPMKNGIWNSWGRLGSIHSRAGSVLVHGAETSSGDGKIDNYMAAVPASWHRSC</sequence>
<feature type="non-terminal residue" evidence="1">
    <location>
        <position position="1"/>
    </location>
</feature>